<reference evidence="2 3" key="2">
    <citation type="journal article" date="2012" name="Stand. Genomic Sci.">
        <title>Complete genome sequence of the aquatic bacterium Runella slithyformis type strain (LSU 4(T)).</title>
        <authorList>
            <person name="Copeland A."/>
            <person name="Zhang X."/>
            <person name="Misra M."/>
            <person name="Lapidus A."/>
            <person name="Nolan M."/>
            <person name="Lucas S."/>
            <person name="Deshpande S."/>
            <person name="Cheng J.F."/>
            <person name="Tapia R."/>
            <person name="Goodwin L.A."/>
            <person name="Pitluck S."/>
            <person name="Liolios K."/>
            <person name="Pagani I."/>
            <person name="Ivanova N."/>
            <person name="Mikhailova N."/>
            <person name="Pati A."/>
            <person name="Chen A."/>
            <person name="Palaniappan K."/>
            <person name="Land M."/>
            <person name="Hauser L."/>
            <person name="Pan C."/>
            <person name="Jeffries C.D."/>
            <person name="Detter J.C."/>
            <person name="Brambilla E.M."/>
            <person name="Rohde M."/>
            <person name="Djao O.D."/>
            <person name="Goker M."/>
            <person name="Sikorski J."/>
            <person name="Tindall B.J."/>
            <person name="Woyke T."/>
            <person name="Bristow J."/>
            <person name="Eisen J.A."/>
            <person name="Markowitz V."/>
            <person name="Hugenholtz P."/>
            <person name="Kyrpides N.C."/>
            <person name="Klenk H.P."/>
            <person name="Mavromatis K."/>
        </authorList>
    </citation>
    <scope>NUCLEOTIDE SEQUENCE [LARGE SCALE GENOMIC DNA]</scope>
    <source>
        <strain evidence="3">ATCC 29530 / DSM 19594 / LMG 11500 / NCIMB 11436 / LSU 4</strain>
    </source>
</reference>
<feature type="compositionally biased region" description="Basic and acidic residues" evidence="1">
    <location>
        <begin position="1"/>
        <end position="12"/>
    </location>
</feature>
<feature type="compositionally biased region" description="Polar residues" evidence="1">
    <location>
        <begin position="13"/>
        <end position="24"/>
    </location>
</feature>
<organism evidence="2 3">
    <name type="scientific">Runella slithyformis (strain ATCC 29530 / DSM 19594 / LMG 11500 / NCIMB 11436 / LSU 4)</name>
    <dbReference type="NCBI Taxonomy" id="761193"/>
    <lineage>
        <taxon>Bacteria</taxon>
        <taxon>Pseudomonadati</taxon>
        <taxon>Bacteroidota</taxon>
        <taxon>Cytophagia</taxon>
        <taxon>Cytophagales</taxon>
        <taxon>Spirosomataceae</taxon>
        <taxon>Runella</taxon>
    </lineage>
</organism>
<evidence type="ECO:0000313" key="3">
    <source>
        <dbReference type="Proteomes" id="UP000000493"/>
    </source>
</evidence>
<feature type="region of interest" description="Disordered" evidence="1">
    <location>
        <begin position="1"/>
        <end position="59"/>
    </location>
</feature>
<dbReference type="EMBL" id="CP002859">
    <property type="protein sequence ID" value="AEI46991.1"/>
    <property type="molecule type" value="Genomic_DNA"/>
</dbReference>
<evidence type="ECO:0000313" key="2">
    <source>
        <dbReference type="EMBL" id="AEI46991.1"/>
    </source>
</evidence>
<evidence type="ECO:0000256" key="1">
    <source>
        <dbReference type="SAM" id="MobiDB-lite"/>
    </source>
</evidence>
<protein>
    <submittedName>
        <fullName evidence="2">Uncharacterized protein</fullName>
    </submittedName>
</protein>
<reference evidence="3" key="1">
    <citation type="submission" date="2011-06" db="EMBL/GenBank/DDBJ databases">
        <title>The complete genome of chromosome of Runella slithyformis DSM 19594.</title>
        <authorList>
            <consortium name="US DOE Joint Genome Institute (JGI-PGF)"/>
            <person name="Lucas S."/>
            <person name="Han J."/>
            <person name="Lapidus A."/>
            <person name="Bruce D."/>
            <person name="Goodwin L."/>
            <person name="Pitluck S."/>
            <person name="Peters L."/>
            <person name="Kyrpides N."/>
            <person name="Mavromatis K."/>
            <person name="Ivanova N."/>
            <person name="Ovchinnikova G."/>
            <person name="Zhang X."/>
            <person name="Misra M."/>
            <person name="Detter J.C."/>
            <person name="Tapia R."/>
            <person name="Han C."/>
            <person name="Land M."/>
            <person name="Hauser L."/>
            <person name="Markowitz V."/>
            <person name="Cheng J.-F."/>
            <person name="Hugenholtz P."/>
            <person name="Woyke T."/>
            <person name="Wu D."/>
            <person name="Tindall B."/>
            <person name="Faehrich R."/>
            <person name="Brambilla E."/>
            <person name="Klenk H.-P."/>
            <person name="Eisen J.A."/>
        </authorList>
    </citation>
    <scope>NUCLEOTIDE SEQUENCE [LARGE SCALE GENOMIC DNA]</scope>
    <source>
        <strain evidence="3">ATCC 29530 / DSM 19594 / LMG 11500 / NCIMB 11436 / LSU 4</strain>
    </source>
</reference>
<proteinExistence type="predicted"/>
<sequence>MKKEKETKKTQDNHLSPQSQQNQGAKKEDSAPATGTQTDNHQNGVPNRGPQQRSQNKSK</sequence>
<dbReference type="Proteomes" id="UP000000493">
    <property type="component" value="Chromosome"/>
</dbReference>
<accession>A0A7U4E405</accession>
<gene>
    <name evidence="2" type="ordered locus">Runsl_0548</name>
</gene>
<feature type="compositionally biased region" description="Polar residues" evidence="1">
    <location>
        <begin position="33"/>
        <end position="59"/>
    </location>
</feature>
<dbReference type="KEGG" id="rsi:Runsl_0548"/>
<dbReference type="RefSeq" id="WP_013926315.1">
    <property type="nucleotide sequence ID" value="NC_015703.1"/>
</dbReference>
<name>A0A7U4E405_RUNSL</name>
<keyword evidence="3" id="KW-1185">Reference proteome</keyword>
<dbReference type="AlphaFoldDB" id="A0A7U4E405"/>